<reference evidence="2 3" key="1">
    <citation type="journal article" date="2016" name="Nat. Commun.">
        <title>Thousands of microbial genomes shed light on interconnected biogeochemical processes in an aquifer system.</title>
        <authorList>
            <person name="Anantharaman K."/>
            <person name="Brown C.T."/>
            <person name="Hug L.A."/>
            <person name="Sharon I."/>
            <person name="Castelle C.J."/>
            <person name="Probst A.J."/>
            <person name="Thomas B.C."/>
            <person name="Singh A."/>
            <person name="Wilkins M.J."/>
            <person name="Karaoz U."/>
            <person name="Brodie E.L."/>
            <person name="Williams K.H."/>
            <person name="Hubbard S.S."/>
            <person name="Banfield J.F."/>
        </authorList>
    </citation>
    <scope>NUCLEOTIDE SEQUENCE [LARGE SCALE GENOMIC DNA]</scope>
</reference>
<protein>
    <recommendedName>
        <fullName evidence="4">DUF1648 domain-containing protein</fullName>
    </recommendedName>
</protein>
<keyword evidence="1" id="KW-1133">Transmembrane helix</keyword>
<dbReference type="EMBL" id="MFZV01000003">
    <property type="protein sequence ID" value="OGK31567.1"/>
    <property type="molecule type" value="Genomic_DNA"/>
</dbReference>
<feature type="transmembrane region" description="Helical" evidence="1">
    <location>
        <begin position="66"/>
        <end position="89"/>
    </location>
</feature>
<keyword evidence="1" id="KW-0472">Membrane</keyword>
<organism evidence="2 3">
    <name type="scientific">Candidatus Roizmanbacteria bacterium RIFCSPHIGHO2_12_FULL_33_9</name>
    <dbReference type="NCBI Taxonomy" id="1802045"/>
    <lineage>
        <taxon>Bacteria</taxon>
        <taxon>Candidatus Roizmaniibacteriota</taxon>
    </lineage>
</organism>
<dbReference type="Proteomes" id="UP000177199">
    <property type="component" value="Unassembled WGS sequence"/>
</dbReference>
<comment type="caution">
    <text evidence="2">The sequence shown here is derived from an EMBL/GenBank/DDBJ whole genome shotgun (WGS) entry which is preliminary data.</text>
</comment>
<evidence type="ECO:0000256" key="1">
    <source>
        <dbReference type="SAM" id="Phobius"/>
    </source>
</evidence>
<keyword evidence="1" id="KW-0812">Transmembrane</keyword>
<dbReference type="AlphaFoldDB" id="A0A1F7HK01"/>
<evidence type="ECO:0008006" key="4">
    <source>
        <dbReference type="Google" id="ProtNLM"/>
    </source>
</evidence>
<name>A0A1F7HK01_9BACT</name>
<feature type="transmembrane region" description="Helical" evidence="1">
    <location>
        <begin position="32"/>
        <end position="54"/>
    </location>
</feature>
<sequence length="90" mass="10735">MVITFFFKLSKLPPEIPLFYSRAAGDAQIADWWMIFLLPLLMNLLFYANTFVYKRFFLGNEFVEKVIYYFKLLLISAFTLIFVKIIFLVT</sequence>
<accession>A0A1F7HK01</accession>
<proteinExistence type="predicted"/>
<evidence type="ECO:0000313" key="2">
    <source>
        <dbReference type="EMBL" id="OGK31567.1"/>
    </source>
</evidence>
<evidence type="ECO:0000313" key="3">
    <source>
        <dbReference type="Proteomes" id="UP000177199"/>
    </source>
</evidence>
<gene>
    <name evidence="2" type="ORF">A3F29_01265</name>
</gene>